<dbReference type="PANTHER" id="PTHR13144:SF0">
    <property type="entry name" value="PROTEIN TEX261"/>
    <property type="match status" value="1"/>
</dbReference>
<feature type="transmembrane region" description="Helical" evidence="7">
    <location>
        <begin position="97"/>
        <end position="119"/>
    </location>
</feature>
<evidence type="ECO:0000256" key="2">
    <source>
        <dbReference type="ARBA" id="ARBA00008096"/>
    </source>
</evidence>
<accession>A0A9P0H2J7</accession>
<feature type="transmembrane region" description="Helical" evidence="7">
    <location>
        <begin position="43"/>
        <end position="61"/>
    </location>
</feature>
<keyword evidence="5 7" id="KW-1133">Transmembrane helix</keyword>
<dbReference type="EMBL" id="OV725078">
    <property type="protein sequence ID" value="CAH1392821.1"/>
    <property type="molecule type" value="Genomic_DNA"/>
</dbReference>
<gene>
    <name evidence="8" type="ORF">NEZAVI_LOCUS3581</name>
</gene>
<protein>
    <recommendedName>
        <fullName evidence="3">Protein TEX261</fullName>
    </recommendedName>
</protein>
<evidence type="ECO:0000256" key="4">
    <source>
        <dbReference type="ARBA" id="ARBA00022692"/>
    </source>
</evidence>
<dbReference type="GO" id="GO:0097020">
    <property type="term" value="F:COPII receptor activity"/>
    <property type="evidence" value="ECO:0007669"/>
    <property type="project" value="InterPro"/>
</dbReference>
<name>A0A9P0H2J7_NEZVI</name>
<comment type="subcellular location">
    <subcellularLocation>
        <location evidence="1">Membrane</location>
        <topology evidence="1">Multi-pass membrane protein</topology>
    </subcellularLocation>
</comment>
<dbReference type="OrthoDB" id="28257at2759"/>
<sequence length="209" mass="24332">MWVLYLLSWVGIIFQMTFLLIAIASGLYYLAEIVEENTEVTKKVIRWLIILVIIVYAAILLFEELPFILILCGFLSQSVHLIILTDFPYITINSFSFVSAIILFIINHYLAFSFFSGVFMPFYELLGFFTICIWLVPFSLFISLSANDHVLPVALFGRESWNPHPPTFMETNETDALGNYLSKKKNKYSLLTLMHYCKEHFFSQNKKMF</sequence>
<dbReference type="GO" id="GO:0000139">
    <property type="term" value="C:Golgi membrane"/>
    <property type="evidence" value="ECO:0007669"/>
    <property type="project" value="TreeGrafter"/>
</dbReference>
<dbReference type="GO" id="GO:0006888">
    <property type="term" value="P:endoplasmic reticulum to Golgi vesicle-mediated transport"/>
    <property type="evidence" value="ECO:0007669"/>
    <property type="project" value="InterPro"/>
</dbReference>
<dbReference type="GO" id="GO:0030134">
    <property type="term" value="C:COPII-coated ER to Golgi transport vesicle"/>
    <property type="evidence" value="ECO:0007669"/>
    <property type="project" value="TreeGrafter"/>
</dbReference>
<dbReference type="Proteomes" id="UP001152798">
    <property type="component" value="Chromosome 2"/>
</dbReference>
<evidence type="ECO:0000256" key="5">
    <source>
        <dbReference type="ARBA" id="ARBA00022989"/>
    </source>
</evidence>
<evidence type="ECO:0000256" key="1">
    <source>
        <dbReference type="ARBA" id="ARBA00004141"/>
    </source>
</evidence>
<dbReference type="Pfam" id="PF04148">
    <property type="entry name" value="Erv26"/>
    <property type="match status" value="1"/>
</dbReference>
<organism evidence="8 9">
    <name type="scientific">Nezara viridula</name>
    <name type="common">Southern green stink bug</name>
    <name type="synonym">Cimex viridulus</name>
    <dbReference type="NCBI Taxonomy" id="85310"/>
    <lineage>
        <taxon>Eukaryota</taxon>
        <taxon>Metazoa</taxon>
        <taxon>Ecdysozoa</taxon>
        <taxon>Arthropoda</taxon>
        <taxon>Hexapoda</taxon>
        <taxon>Insecta</taxon>
        <taxon>Pterygota</taxon>
        <taxon>Neoptera</taxon>
        <taxon>Paraneoptera</taxon>
        <taxon>Hemiptera</taxon>
        <taxon>Heteroptera</taxon>
        <taxon>Panheteroptera</taxon>
        <taxon>Pentatomomorpha</taxon>
        <taxon>Pentatomoidea</taxon>
        <taxon>Pentatomidae</taxon>
        <taxon>Pentatominae</taxon>
        <taxon>Nezara</taxon>
    </lineage>
</organism>
<keyword evidence="6 7" id="KW-0472">Membrane</keyword>
<feature type="transmembrane region" description="Helical" evidence="7">
    <location>
        <begin position="125"/>
        <end position="146"/>
    </location>
</feature>
<feature type="transmembrane region" description="Helical" evidence="7">
    <location>
        <begin position="6"/>
        <end position="31"/>
    </location>
</feature>
<evidence type="ECO:0000256" key="6">
    <source>
        <dbReference type="ARBA" id="ARBA00023136"/>
    </source>
</evidence>
<evidence type="ECO:0000313" key="9">
    <source>
        <dbReference type="Proteomes" id="UP001152798"/>
    </source>
</evidence>
<comment type="similarity">
    <text evidence="2">Belongs to the SVP26 family.</text>
</comment>
<dbReference type="PANTHER" id="PTHR13144">
    <property type="entry name" value="TEX261 PROTEIN"/>
    <property type="match status" value="1"/>
</dbReference>
<evidence type="ECO:0000256" key="7">
    <source>
        <dbReference type="SAM" id="Phobius"/>
    </source>
</evidence>
<proteinExistence type="inferred from homology"/>
<dbReference type="AlphaFoldDB" id="A0A9P0H2J7"/>
<keyword evidence="4 7" id="KW-0812">Transmembrane</keyword>
<keyword evidence="9" id="KW-1185">Reference proteome</keyword>
<dbReference type="InterPro" id="IPR007277">
    <property type="entry name" value="Svp26/Tex261"/>
</dbReference>
<evidence type="ECO:0000256" key="3">
    <source>
        <dbReference type="ARBA" id="ARBA00017877"/>
    </source>
</evidence>
<dbReference type="GO" id="GO:0005789">
    <property type="term" value="C:endoplasmic reticulum membrane"/>
    <property type="evidence" value="ECO:0007669"/>
    <property type="project" value="TreeGrafter"/>
</dbReference>
<evidence type="ECO:0000313" key="8">
    <source>
        <dbReference type="EMBL" id="CAH1392821.1"/>
    </source>
</evidence>
<reference evidence="8" key="1">
    <citation type="submission" date="2022-01" db="EMBL/GenBank/DDBJ databases">
        <authorList>
            <person name="King R."/>
        </authorList>
    </citation>
    <scope>NUCLEOTIDE SEQUENCE</scope>
</reference>